<evidence type="ECO:0000313" key="3">
    <source>
        <dbReference type="Proteomes" id="UP001284901"/>
    </source>
</evidence>
<organism evidence="2 3">
    <name type="scientific">Actinotignum timonense</name>
    <dbReference type="NCBI Taxonomy" id="1870995"/>
    <lineage>
        <taxon>Bacteria</taxon>
        <taxon>Bacillati</taxon>
        <taxon>Actinomycetota</taxon>
        <taxon>Actinomycetes</taxon>
        <taxon>Actinomycetales</taxon>
        <taxon>Actinomycetaceae</taxon>
        <taxon>Actinotignum</taxon>
    </lineage>
</organism>
<dbReference type="GeneID" id="92813190"/>
<proteinExistence type="predicted"/>
<comment type="caution">
    <text evidence="2">The sequence shown here is derived from an EMBL/GenBank/DDBJ whole genome shotgun (WGS) entry which is preliminary data.</text>
</comment>
<evidence type="ECO:0000313" key="2">
    <source>
        <dbReference type="EMBL" id="MDY5146962.1"/>
    </source>
</evidence>
<protein>
    <submittedName>
        <fullName evidence="2">Uncharacterized protein</fullName>
    </submittedName>
</protein>
<keyword evidence="3" id="KW-1185">Reference proteome</keyword>
<accession>A0ABU5GDU4</accession>
<evidence type="ECO:0000256" key="1">
    <source>
        <dbReference type="SAM" id="MobiDB-lite"/>
    </source>
</evidence>
<gene>
    <name evidence="2" type="ORF">R6P33_08040</name>
</gene>
<dbReference type="Proteomes" id="UP001284901">
    <property type="component" value="Unassembled WGS sequence"/>
</dbReference>
<reference evidence="2 3" key="1">
    <citation type="submission" date="2023-10" db="EMBL/GenBank/DDBJ databases">
        <title>Whole Genome based description of the genera Actinobaculum and Actinotignum reveals a complex phylogenetic relationship within the species included in the genus Actinotignum.</title>
        <authorList>
            <person name="Jensen C.S."/>
            <person name="Dargis R."/>
            <person name="Kemp M."/>
            <person name="Christensen J.J."/>
        </authorList>
    </citation>
    <scope>NUCLEOTIDE SEQUENCE [LARGE SCALE GENOMIC DNA]</scope>
    <source>
        <strain evidence="2 3">SLA_B089</strain>
    </source>
</reference>
<sequence length="487" mass="53390">MSLMNWALEVATAHPELAGALVNADGPWLDVLLPDGRTFRFRPFEMIDPDAPEDSRRALLNRLITIGVSGATTPQVTEGAAGSAQPGAASSARNGANAGGAATGTGAAAGSSAPEMPGTPPGRGQKNLSWREIFAQFFGTMDPSDPGFPHRDPALDELAEEQGDAEGPIMPIVRAADYFTRVNRREDDSFIYLPLTDFVGVGLARDTPDNIIPLYFSDLDLIPGTDDVGPLFGHAVESLRGLNAQSGYAALELVVMMYAGARVLAFTEPNNYQSSWFADVDLVQQVAYSISKQYNGALPLFVPASRSRLFVVLADDPELPALFNRLLQDYDIDDAIYPLPHTVAADGWMEWIPMPDHPAYAPLANLRATFRGRMYDHQQEFLSRWPEKMGHVALYEVHDLDEGAVSLTQWRRSDHYGSIPAVADFINYLDDADPEAANITIRLDVARDVWPEGFQPLENVWPPRYEVSGFPDPETFQKLSEAAHRAF</sequence>
<feature type="region of interest" description="Disordered" evidence="1">
    <location>
        <begin position="73"/>
        <end position="126"/>
    </location>
</feature>
<feature type="compositionally biased region" description="Low complexity" evidence="1">
    <location>
        <begin position="104"/>
        <end position="113"/>
    </location>
</feature>
<dbReference type="EMBL" id="JAWNFY010000024">
    <property type="protein sequence ID" value="MDY5146962.1"/>
    <property type="molecule type" value="Genomic_DNA"/>
</dbReference>
<dbReference type="RefSeq" id="WP_234984442.1">
    <property type="nucleotide sequence ID" value="NZ_CAUPFC010000028.1"/>
</dbReference>
<name>A0ABU5GDU4_9ACTO</name>
<feature type="compositionally biased region" description="Low complexity" evidence="1">
    <location>
        <begin position="79"/>
        <end position="96"/>
    </location>
</feature>